<accession>A0A4E0RX25</accession>
<dbReference type="PROSITE" id="PS00657">
    <property type="entry name" value="FORK_HEAD_1"/>
    <property type="match status" value="1"/>
</dbReference>
<comment type="caution">
    <text evidence="10">The sequence shown here is derived from an EMBL/GenBank/DDBJ whole genome shotgun (WGS) entry which is preliminary data.</text>
</comment>
<evidence type="ECO:0000259" key="9">
    <source>
        <dbReference type="PROSITE" id="PS50039"/>
    </source>
</evidence>
<evidence type="ECO:0000313" key="10">
    <source>
        <dbReference type="EMBL" id="THD20050.1"/>
    </source>
</evidence>
<evidence type="ECO:0000259" key="8">
    <source>
        <dbReference type="PROSITE" id="PS50006"/>
    </source>
</evidence>
<dbReference type="CDD" id="cd22688">
    <property type="entry name" value="FHA_FOXK"/>
    <property type="match status" value="1"/>
</dbReference>
<keyword evidence="11" id="KW-1185">Reference proteome</keyword>
<dbReference type="SUPFAM" id="SSF49879">
    <property type="entry name" value="SMAD/FHA domain"/>
    <property type="match status" value="1"/>
</dbReference>
<evidence type="ECO:0000256" key="1">
    <source>
        <dbReference type="ARBA" id="ARBA00004123"/>
    </source>
</evidence>
<proteinExistence type="predicted"/>
<dbReference type="GO" id="GO:0045893">
    <property type="term" value="P:positive regulation of DNA-templated transcription"/>
    <property type="evidence" value="ECO:0007669"/>
    <property type="project" value="UniProtKB-ARBA"/>
</dbReference>
<feature type="DNA-binding region" description="Fork-head" evidence="6">
    <location>
        <begin position="288"/>
        <end position="383"/>
    </location>
</feature>
<evidence type="ECO:0000256" key="3">
    <source>
        <dbReference type="ARBA" id="ARBA00023125"/>
    </source>
</evidence>
<dbReference type="SMART" id="SM00240">
    <property type="entry name" value="FHA"/>
    <property type="match status" value="1"/>
</dbReference>
<feature type="domain" description="Fork-head" evidence="9">
    <location>
        <begin position="288"/>
        <end position="383"/>
    </location>
</feature>
<gene>
    <name evidence="10" type="ORF">D915_009124</name>
</gene>
<evidence type="ECO:0000256" key="4">
    <source>
        <dbReference type="ARBA" id="ARBA00023163"/>
    </source>
</evidence>
<dbReference type="Pfam" id="PF00250">
    <property type="entry name" value="Forkhead"/>
    <property type="match status" value="1"/>
</dbReference>
<protein>
    <submittedName>
        <fullName evidence="10">Forkhead box protein K2</fullName>
    </submittedName>
</protein>
<keyword evidence="4" id="KW-0804">Transcription</keyword>
<keyword evidence="5 6" id="KW-0539">Nucleus</keyword>
<evidence type="ECO:0000256" key="5">
    <source>
        <dbReference type="ARBA" id="ARBA00023242"/>
    </source>
</evidence>
<evidence type="ECO:0000256" key="7">
    <source>
        <dbReference type="SAM" id="MobiDB-lite"/>
    </source>
</evidence>
<dbReference type="InterPro" id="IPR000253">
    <property type="entry name" value="FHA_dom"/>
</dbReference>
<keyword evidence="2" id="KW-0805">Transcription regulation</keyword>
<dbReference type="PRINTS" id="PR00053">
    <property type="entry name" value="FORKHEAD"/>
</dbReference>
<reference evidence="10" key="1">
    <citation type="submission" date="2019-03" db="EMBL/GenBank/DDBJ databases">
        <title>Improved annotation for the trematode Fasciola hepatica.</title>
        <authorList>
            <person name="Choi Y.-J."/>
            <person name="Martin J."/>
            <person name="Mitreva M."/>
        </authorList>
    </citation>
    <scope>NUCLEOTIDE SEQUENCE [LARGE SCALE GENOMIC DNA]</scope>
</reference>
<dbReference type="Gene3D" id="2.60.200.20">
    <property type="match status" value="1"/>
</dbReference>
<keyword evidence="3 6" id="KW-0238">DNA-binding</keyword>
<dbReference type="FunFam" id="1.10.10.10:FF:000030">
    <property type="entry name" value="Forkhead box protein K2"/>
    <property type="match status" value="1"/>
</dbReference>
<dbReference type="InterPro" id="IPR001766">
    <property type="entry name" value="Fork_head_dom"/>
</dbReference>
<organism evidence="10 11">
    <name type="scientific">Fasciola hepatica</name>
    <name type="common">Liver fluke</name>
    <dbReference type="NCBI Taxonomy" id="6192"/>
    <lineage>
        <taxon>Eukaryota</taxon>
        <taxon>Metazoa</taxon>
        <taxon>Spiralia</taxon>
        <taxon>Lophotrochozoa</taxon>
        <taxon>Platyhelminthes</taxon>
        <taxon>Trematoda</taxon>
        <taxon>Digenea</taxon>
        <taxon>Plagiorchiida</taxon>
        <taxon>Echinostomata</taxon>
        <taxon>Echinostomatoidea</taxon>
        <taxon>Fasciolidae</taxon>
        <taxon>Fasciola</taxon>
    </lineage>
</organism>
<dbReference type="PROSITE" id="PS50006">
    <property type="entry name" value="FHA_DOMAIN"/>
    <property type="match status" value="1"/>
</dbReference>
<evidence type="ECO:0000313" key="11">
    <source>
        <dbReference type="Proteomes" id="UP000230066"/>
    </source>
</evidence>
<dbReference type="PANTHER" id="PTHR45881">
    <property type="entry name" value="CHECKPOINT SUPPRESSOR 1-LIKE, ISOFORM A-RELATED"/>
    <property type="match status" value="1"/>
</dbReference>
<dbReference type="Proteomes" id="UP000230066">
    <property type="component" value="Unassembled WGS sequence"/>
</dbReference>
<dbReference type="EMBL" id="JXXN02005226">
    <property type="protein sequence ID" value="THD20050.1"/>
    <property type="molecule type" value="Genomic_DNA"/>
</dbReference>
<dbReference type="PROSITE" id="PS00658">
    <property type="entry name" value="FORK_HEAD_2"/>
    <property type="match status" value="1"/>
</dbReference>
<dbReference type="SMART" id="SM00339">
    <property type="entry name" value="FH"/>
    <property type="match status" value="1"/>
</dbReference>
<dbReference type="InterPro" id="IPR036388">
    <property type="entry name" value="WH-like_DNA-bd_sf"/>
</dbReference>
<feature type="compositionally biased region" description="Basic and acidic residues" evidence="7">
    <location>
        <begin position="120"/>
        <end position="131"/>
    </location>
</feature>
<dbReference type="InterPro" id="IPR008984">
    <property type="entry name" value="SMAD_FHA_dom_sf"/>
</dbReference>
<feature type="domain" description="FHA" evidence="8">
    <location>
        <begin position="25"/>
        <end position="77"/>
    </location>
</feature>
<dbReference type="InterPro" id="IPR030456">
    <property type="entry name" value="TF_fork_head_CS_2"/>
</dbReference>
<feature type="region of interest" description="Disordered" evidence="7">
    <location>
        <begin position="120"/>
        <end position="154"/>
    </location>
</feature>
<dbReference type="GO" id="GO:0043565">
    <property type="term" value="F:sequence-specific DNA binding"/>
    <property type="evidence" value="ECO:0007669"/>
    <property type="project" value="InterPro"/>
</dbReference>
<dbReference type="SUPFAM" id="SSF46785">
    <property type="entry name" value="Winged helix' DNA-binding domain"/>
    <property type="match status" value="1"/>
</dbReference>
<dbReference type="PROSITE" id="PS50039">
    <property type="entry name" value="FORK_HEAD_3"/>
    <property type="match status" value="1"/>
</dbReference>
<dbReference type="GO" id="GO:0005634">
    <property type="term" value="C:nucleus"/>
    <property type="evidence" value="ECO:0007669"/>
    <property type="project" value="UniProtKB-SubCell"/>
</dbReference>
<dbReference type="GO" id="GO:0003700">
    <property type="term" value="F:DNA-binding transcription factor activity"/>
    <property type="evidence" value="ECO:0007669"/>
    <property type="project" value="InterPro"/>
</dbReference>
<dbReference type="AlphaFoldDB" id="A0A4E0RX25"/>
<dbReference type="InterPro" id="IPR018122">
    <property type="entry name" value="TF_fork_head_CS_1"/>
</dbReference>
<dbReference type="Gene3D" id="1.10.10.10">
    <property type="entry name" value="Winged helix-like DNA-binding domain superfamily/Winged helix DNA-binding domain"/>
    <property type="match status" value="1"/>
</dbReference>
<dbReference type="Pfam" id="PF00498">
    <property type="entry name" value="FHA"/>
    <property type="match status" value="1"/>
</dbReference>
<evidence type="ECO:0000256" key="2">
    <source>
        <dbReference type="ARBA" id="ARBA00023015"/>
    </source>
</evidence>
<sequence length="511" mass="56372">MSVPFAKLSVLSMGSDVYEMKKPRIVIGRGTAVTPVDVDVGSSSFVSRRHLELIWEGNALKLKCNGKNGIFVDKTFRPYGSNPLSVPHRCVLRFPSTSIQIRVEQSRRIFPRRLSAERTAEHLSRMRKVESSVDSVTSETQPNSPKRHRRSSTPVDLDRYECELFHQGFTEPYSSTLVKSGTRRKQALIPTTNCCALQRTVNGDDPSATVSGLSASSIEKERTDQNADALLSSDTDNIAPSPTICHPRVVSSQETALVSGRILFASLPSMCAISGLDATVERGDRTTKPPYSYAQLIAQAIATQPDRQLTLSGIYDYISQNYPYYTLHDKGWQNSVRHNLSLNRHFFKVPRSQDDHGKGSFWRVDPVLEPKLFAFAFRKRRVRTPDGMLMPNPTAPTVYELPQSIPLHDFSQTFASGAVASPAVSLAVASCKKLTTVPASVHLALTLPQPIVGASKASGISVILDKPKTVVSGNTTRIRVLPMAFQNGNQSFQNVVRGPQSTRLILYYPKG</sequence>
<name>A0A4E0RX25_FASHE</name>
<comment type="subcellular location">
    <subcellularLocation>
        <location evidence="1 6">Nucleus</location>
    </subcellularLocation>
</comment>
<dbReference type="InterPro" id="IPR036390">
    <property type="entry name" value="WH_DNA-bd_sf"/>
</dbReference>
<evidence type="ECO:0000256" key="6">
    <source>
        <dbReference type="PROSITE-ProRule" id="PRU00089"/>
    </source>
</evidence>
<dbReference type="CDD" id="cd20026">
    <property type="entry name" value="FH_FOXK"/>
    <property type="match status" value="1"/>
</dbReference>
<dbReference type="GO" id="GO:0006357">
    <property type="term" value="P:regulation of transcription by RNA polymerase II"/>
    <property type="evidence" value="ECO:0007669"/>
    <property type="project" value="UniProtKB-ARBA"/>
</dbReference>